<evidence type="ECO:0000313" key="3">
    <source>
        <dbReference type="EMBL" id="KAA0186256.1"/>
    </source>
</evidence>
<sequence>MSVSCSKCTVRFPCTVFVLFGILLLVGGSCVILIWAFVPNFSQAYPIGLQVGAVTCGSGVMVVISALITIYRWHSKMSRGATPGSTIHRKHGSHIIGKTHEFYIATPSSFSIVGDESHTRLKKAHSTAYISLGPSQAEKIKVLSLVHGFISATDLRRPFRTSVSLKSSTHSQSNSAFRNSSTVEPPNTSAILFSRNPDTAQVTPSAYCYKRFARDKSLRRSLPRVLIHPPVRRQTVHESHSQANLAETASKRLQADDDDEGVDIEDHDDRNDNSDKSVTTGQTDCENRAERGCMPSNLVPSGKYSVCSRLSTREVNFCQLDADRKSRRRLTRVLTTPPIGRASLFNLTSSECVSPSVWTHTGSGGGGVGRRGRMTIGSPGSNPSKTEHDSRSSLHRANSSKRVLLMDQGGQVISCTTLFGEELELDTSSSGGVGCRRLQACSGWNFFPVFVGHDQFASDEELEKRTTSFTNGTATNHSVHVSDAALSFTYSETEVSCAQAETLDKPATRRRRLSRPVGPLVRLRQLFKRIRTNRRAPDSVSITDPAAATSDVESGLQESLISATMPLAEPRMEFGANENTTLQSGSERPASAKDNRRAGDEESTTDVQTMCAPEMLNNASVFSLPAISPDLWTADRPVWVMGVPVTDGRWLATMDACDVILLREKQADQLDVVTGSSSSVYAFHVRPPSRLRPTKQYQSTRANHGRARSLGRILLSDKETIERT</sequence>
<dbReference type="OrthoDB" id="6236786at2759"/>
<dbReference type="EMBL" id="LUCM01009864">
    <property type="protein sequence ID" value="KAA0186256.1"/>
    <property type="molecule type" value="Genomic_DNA"/>
</dbReference>
<evidence type="ECO:0000313" key="4">
    <source>
        <dbReference type="Proteomes" id="UP000728185"/>
    </source>
</evidence>
<protein>
    <recommendedName>
        <fullName evidence="5">Transmembrane protein</fullName>
    </recommendedName>
</protein>
<dbReference type="Proteomes" id="UP000728185">
    <property type="component" value="Unassembled WGS sequence"/>
</dbReference>
<keyword evidence="2" id="KW-1133">Transmembrane helix</keyword>
<feature type="compositionally biased region" description="Acidic residues" evidence="1">
    <location>
        <begin position="256"/>
        <end position="266"/>
    </location>
</feature>
<dbReference type="PROSITE" id="PS51257">
    <property type="entry name" value="PROKAR_LIPOPROTEIN"/>
    <property type="match status" value="1"/>
</dbReference>
<accession>A0A8E0VF94</accession>
<feature type="compositionally biased region" description="Basic and acidic residues" evidence="1">
    <location>
        <begin position="590"/>
        <end position="600"/>
    </location>
</feature>
<keyword evidence="2" id="KW-0812">Transmembrane</keyword>
<feature type="transmembrane region" description="Helical" evidence="2">
    <location>
        <begin position="44"/>
        <end position="71"/>
    </location>
</feature>
<keyword evidence="4" id="KW-1185">Reference proteome</keyword>
<reference evidence="3" key="1">
    <citation type="submission" date="2019-05" db="EMBL/GenBank/DDBJ databases">
        <title>Annotation for the trematode Fasciolopsis buski.</title>
        <authorList>
            <person name="Choi Y.-J."/>
        </authorList>
    </citation>
    <scope>NUCLEOTIDE SEQUENCE</scope>
    <source>
        <strain evidence="3">HT</strain>
        <tissue evidence="3">Whole worm</tissue>
    </source>
</reference>
<evidence type="ECO:0000256" key="2">
    <source>
        <dbReference type="SAM" id="Phobius"/>
    </source>
</evidence>
<keyword evidence="2" id="KW-0472">Membrane</keyword>
<dbReference type="AlphaFoldDB" id="A0A8E0VF94"/>
<proteinExistence type="predicted"/>
<feature type="region of interest" description="Disordered" evidence="1">
    <location>
        <begin position="578"/>
        <end position="604"/>
    </location>
</feature>
<evidence type="ECO:0008006" key="5">
    <source>
        <dbReference type="Google" id="ProtNLM"/>
    </source>
</evidence>
<feature type="region of interest" description="Disordered" evidence="1">
    <location>
        <begin position="165"/>
        <end position="196"/>
    </location>
</feature>
<gene>
    <name evidence="3" type="ORF">FBUS_00018</name>
</gene>
<feature type="region of interest" description="Disordered" evidence="1">
    <location>
        <begin position="360"/>
        <end position="398"/>
    </location>
</feature>
<organism evidence="3 4">
    <name type="scientific">Fasciolopsis buskii</name>
    <dbReference type="NCBI Taxonomy" id="27845"/>
    <lineage>
        <taxon>Eukaryota</taxon>
        <taxon>Metazoa</taxon>
        <taxon>Spiralia</taxon>
        <taxon>Lophotrochozoa</taxon>
        <taxon>Platyhelminthes</taxon>
        <taxon>Trematoda</taxon>
        <taxon>Digenea</taxon>
        <taxon>Plagiorchiida</taxon>
        <taxon>Echinostomata</taxon>
        <taxon>Echinostomatoidea</taxon>
        <taxon>Fasciolidae</taxon>
        <taxon>Fasciolopsis</taxon>
    </lineage>
</organism>
<evidence type="ECO:0000256" key="1">
    <source>
        <dbReference type="SAM" id="MobiDB-lite"/>
    </source>
</evidence>
<comment type="caution">
    <text evidence="3">The sequence shown here is derived from an EMBL/GenBank/DDBJ whole genome shotgun (WGS) entry which is preliminary data.</text>
</comment>
<feature type="region of interest" description="Disordered" evidence="1">
    <location>
        <begin position="224"/>
        <end position="294"/>
    </location>
</feature>
<name>A0A8E0VF94_9TREM</name>
<feature type="transmembrane region" description="Helical" evidence="2">
    <location>
        <begin position="12"/>
        <end position="38"/>
    </location>
</feature>